<reference evidence="2 3" key="1">
    <citation type="submission" date="2019-08" db="EMBL/GenBank/DDBJ databases">
        <title>Lentzea from Indian Himalayas.</title>
        <authorList>
            <person name="Mandal S."/>
            <person name="Mallick Gupta A."/>
            <person name="Maiti P.K."/>
            <person name="Sarkar J."/>
            <person name="Mandal S."/>
        </authorList>
    </citation>
    <scope>NUCLEOTIDE SEQUENCE [LARGE SCALE GENOMIC DNA]</scope>
    <source>
        <strain evidence="2 3">PSKA42</strain>
    </source>
</reference>
<gene>
    <name evidence="2" type="ORF">FXN61_22520</name>
</gene>
<proteinExistence type="predicted"/>
<accession>A0ABX1FKB1</accession>
<evidence type="ECO:0000313" key="3">
    <source>
        <dbReference type="Proteomes" id="UP001515943"/>
    </source>
</evidence>
<keyword evidence="3" id="KW-1185">Reference proteome</keyword>
<dbReference type="EMBL" id="VSRL01000083">
    <property type="protein sequence ID" value="NKE59429.1"/>
    <property type="molecule type" value="Genomic_DNA"/>
</dbReference>
<dbReference type="RefSeq" id="WP_167976086.1">
    <property type="nucleotide sequence ID" value="NZ_VSRL01000083.1"/>
</dbReference>
<dbReference type="Proteomes" id="UP001515943">
    <property type="component" value="Unassembled WGS sequence"/>
</dbReference>
<comment type="caution">
    <text evidence="2">The sequence shown here is derived from an EMBL/GenBank/DDBJ whole genome shotgun (WGS) entry which is preliminary data.</text>
</comment>
<name>A0ABX1FKB1_9PSEU</name>
<protein>
    <submittedName>
        <fullName evidence="2">LPXTG cell wall anchor domain-containing protein</fullName>
    </submittedName>
</protein>
<sequence length="126" mass="13557">MHRATLTLPEGLKILETRIIRDVPAKVDGQRVVRDNPTHLAPHEKSNLIAHVEVERAFAGEEITCEALPGPLGDSTAENNVARLEIGATSGVGSGTTPIWGGVLAVLLAGGGLFVVWRRRRRASHR</sequence>
<keyword evidence="1" id="KW-0472">Membrane</keyword>
<organism evidence="2 3">
    <name type="scientific">Lentzea indica</name>
    <dbReference type="NCBI Taxonomy" id="2604800"/>
    <lineage>
        <taxon>Bacteria</taxon>
        <taxon>Bacillati</taxon>
        <taxon>Actinomycetota</taxon>
        <taxon>Actinomycetes</taxon>
        <taxon>Pseudonocardiales</taxon>
        <taxon>Pseudonocardiaceae</taxon>
        <taxon>Lentzea</taxon>
    </lineage>
</organism>
<keyword evidence="1" id="KW-1133">Transmembrane helix</keyword>
<keyword evidence="1" id="KW-0812">Transmembrane</keyword>
<feature type="transmembrane region" description="Helical" evidence="1">
    <location>
        <begin position="99"/>
        <end position="117"/>
    </location>
</feature>
<evidence type="ECO:0000313" key="2">
    <source>
        <dbReference type="EMBL" id="NKE59429.1"/>
    </source>
</evidence>
<dbReference type="NCBIfam" id="TIGR01167">
    <property type="entry name" value="LPXTG_anchor"/>
    <property type="match status" value="1"/>
</dbReference>
<evidence type="ECO:0000256" key="1">
    <source>
        <dbReference type="SAM" id="Phobius"/>
    </source>
</evidence>